<proteinExistence type="predicted"/>
<dbReference type="PANTHER" id="PTHR30619:SF1">
    <property type="entry name" value="RECOMBINATION PROTEIN 2"/>
    <property type="match status" value="1"/>
</dbReference>
<accession>A0A0A2ZQ44</accession>
<feature type="domain" description="Metallo-beta-lactamase" evidence="1">
    <location>
        <begin position="31"/>
        <end position="89"/>
    </location>
</feature>
<gene>
    <name evidence="2" type="ORF">IO48_12200</name>
</gene>
<evidence type="ECO:0000313" key="3">
    <source>
        <dbReference type="Proteomes" id="UP000030554"/>
    </source>
</evidence>
<reference evidence="2 3" key="1">
    <citation type="submission" date="2014-07" db="EMBL/GenBank/DDBJ databases">
        <title>Chaperone-usher fimbriae in a diverse selection of Gallibacterium genomes.</title>
        <authorList>
            <person name="Kudirkiene E."/>
            <person name="Bager R.J."/>
            <person name="Johnson T.J."/>
            <person name="Bojesen A.M."/>
        </authorList>
    </citation>
    <scope>NUCLEOTIDE SEQUENCE [LARGE SCALE GENOMIC DNA]</scope>
    <source>
        <strain evidence="2 3">4895</strain>
    </source>
</reference>
<evidence type="ECO:0000313" key="2">
    <source>
        <dbReference type="EMBL" id="KGQ59136.1"/>
    </source>
</evidence>
<dbReference type="PANTHER" id="PTHR30619">
    <property type="entry name" value="DNA INTERNALIZATION/COMPETENCE PROTEIN COMEC/REC2"/>
    <property type="match status" value="1"/>
</dbReference>
<dbReference type="Pfam" id="PF00753">
    <property type="entry name" value="Lactamase_B"/>
    <property type="match status" value="1"/>
</dbReference>
<dbReference type="Gene3D" id="3.60.15.10">
    <property type="entry name" value="Ribonuclease Z/Hydroxyacylglutathione hydrolase-like"/>
    <property type="match status" value="1"/>
</dbReference>
<dbReference type="EMBL" id="JPJQ01000068">
    <property type="protein sequence ID" value="KGQ59136.1"/>
    <property type="molecule type" value="Genomic_DNA"/>
</dbReference>
<organism evidence="2 3">
    <name type="scientific">Gallibacterium anatis 4895</name>
    <dbReference type="NCBI Taxonomy" id="1396510"/>
    <lineage>
        <taxon>Bacteria</taxon>
        <taxon>Pseudomonadati</taxon>
        <taxon>Pseudomonadota</taxon>
        <taxon>Gammaproteobacteria</taxon>
        <taxon>Pasteurellales</taxon>
        <taxon>Pasteurellaceae</taxon>
        <taxon>Gallibacterium</taxon>
    </lineage>
</organism>
<dbReference type="SUPFAM" id="SSF56281">
    <property type="entry name" value="Metallo-hydrolase/oxidoreductase"/>
    <property type="match status" value="1"/>
</dbReference>
<dbReference type="InterPro" id="IPR001279">
    <property type="entry name" value="Metallo-B-lactamas"/>
</dbReference>
<protein>
    <recommendedName>
        <fullName evidence="1">Metallo-beta-lactamase domain-containing protein</fullName>
    </recommendedName>
</protein>
<dbReference type="AlphaFoldDB" id="A0A0A2ZQ44"/>
<dbReference type="Proteomes" id="UP000030554">
    <property type="component" value="Unassembled WGS sequence"/>
</dbReference>
<evidence type="ECO:0000259" key="1">
    <source>
        <dbReference type="Pfam" id="PF00753"/>
    </source>
</evidence>
<dbReference type="InterPro" id="IPR036866">
    <property type="entry name" value="RibonucZ/Hydroxyglut_hydro"/>
</dbReference>
<dbReference type="RefSeq" id="WP_039164828.1">
    <property type="nucleotide sequence ID" value="NZ_JPJQ01000068.1"/>
</dbReference>
<dbReference type="InterPro" id="IPR052159">
    <property type="entry name" value="Competence_DNA_uptake"/>
</dbReference>
<comment type="caution">
    <text evidence="2">The sequence shown here is derived from an EMBL/GenBank/DDBJ whole genome shotgun (WGS) entry which is preliminary data.</text>
</comment>
<sequence length="398" mass="46260">MAKIECTFWGVGQGLFSSGQVHLPNSKFVWVYDCGSENFSLVQKAIHRMKVDYQQEDIDLLVISHFDKDHINGIKELCNNYHIKKIMLPYYPLAERLILAYMLKINQNDDFFELFVNPINYFINSVNVSKETEFLLAPISDIYSNSDPNIDPPQGDDELLLYEIQPLSSEFSSISNKVRWLNPKQYFTCQNEIEFFFYNVPIHYLKKYPTNFSVFKKHIDNIIAVKPLDIISIRKVYEKYFIRQNKKGENNSKDANVISLFLYVSPLSSIYSNIELRIGQVKSVTYSRYLYMYDFGYQHKKGILYTGDGSLKTKKLLNSFQNSMGDRLNNIAYLQVMHHGAEGNWRKGLGSLFSPVASIFSADENGKYNHPHDKVVKDFLPYNPILVNQFRDLILLIS</sequence>
<name>A0A0A2ZQ44_9PAST</name>